<gene>
    <name evidence="1" type="ORF">B9J98_04045</name>
</gene>
<organism evidence="1 2">
    <name type="scientific">Candidatus Terraquivivens tikiterensis</name>
    <dbReference type="NCBI Taxonomy" id="1980982"/>
    <lineage>
        <taxon>Archaea</taxon>
        <taxon>Nitrososphaerota</taxon>
        <taxon>Candidatus Wolframiiraptoraceae</taxon>
        <taxon>Candidatus Terraquivivens</taxon>
    </lineage>
</organism>
<evidence type="ECO:0000313" key="2">
    <source>
        <dbReference type="Proteomes" id="UP000244066"/>
    </source>
</evidence>
<name>A0A2R7Y509_9ARCH</name>
<dbReference type="EMBL" id="NDWU01000008">
    <property type="protein sequence ID" value="PUA32631.1"/>
    <property type="molecule type" value="Genomic_DNA"/>
</dbReference>
<reference evidence="1 2" key="1">
    <citation type="submission" date="2017-04" db="EMBL/GenBank/DDBJ databases">
        <title>Draft Aigarchaeota genome from a New Zealand hot spring.</title>
        <authorList>
            <person name="Reysenbach A.-L."/>
            <person name="Donaho J.A."/>
            <person name="Gerhart J."/>
            <person name="Kelley J.F."/>
            <person name="Kouba K."/>
            <person name="Podar M."/>
            <person name="Stott M."/>
        </authorList>
    </citation>
    <scope>NUCLEOTIDE SEQUENCE [LARGE SCALE GENOMIC DNA]</scope>
    <source>
        <strain evidence="1">NZ13_MG1</strain>
    </source>
</reference>
<comment type="caution">
    <text evidence="1">The sequence shown here is derived from an EMBL/GenBank/DDBJ whole genome shotgun (WGS) entry which is preliminary data.</text>
</comment>
<proteinExistence type="predicted"/>
<dbReference type="AlphaFoldDB" id="A0A2R7Y509"/>
<accession>A0A2R7Y509</accession>
<protein>
    <submittedName>
        <fullName evidence="1">Uncharacterized protein</fullName>
    </submittedName>
</protein>
<evidence type="ECO:0000313" key="1">
    <source>
        <dbReference type="EMBL" id="PUA32631.1"/>
    </source>
</evidence>
<sequence>MIIEPLKAKALETLAMAPGTFLSLTTNSTTLLPGDLTLQKISLTCLLFIHFNSFQEFILFMLIKKMTRAVHPE</sequence>
<dbReference type="Proteomes" id="UP000244066">
    <property type="component" value="Unassembled WGS sequence"/>
</dbReference>